<dbReference type="RefSeq" id="WP_164623742.1">
    <property type="nucleotide sequence ID" value="NZ_JAAIVJ010000002.1"/>
</dbReference>
<dbReference type="Proteomes" id="UP000477782">
    <property type="component" value="Unassembled WGS sequence"/>
</dbReference>
<dbReference type="PANTHER" id="PTHR32309">
    <property type="entry name" value="TYROSINE-PROTEIN KINASE"/>
    <property type="match status" value="1"/>
</dbReference>
<dbReference type="PANTHER" id="PTHR32309:SF31">
    <property type="entry name" value="CAPSULAR EXOPOLYSACCHARIDE FAMILY"/>
    <property type="match status" value="1"/>
</dbReference>
<keyword evidence="5 7" id="KW-0472">Membrane</keyword>
<feature type="coiled-coil region" evidence="6">
    <location>
        <begin position="209"/>
        <end position="243"/>
    </location>
</feature>
<evidence type="ECO:0000256" key="2">
    <source>
        <dbReference type="ARBA" id="ARBA00022475"/>
    </source>
</evidence>
<accession>A0A6M0QTD1</accession>
<organism evidence="9 10">
    <name type="scientific">Tabrizicola oligotrophica</name>
    <dbReference type="NCBI Taxonomy" id="2710650"/>
    <lineage>
        <taxon>Bacteria</taxon>
        <taxon>Pseudomonadati</taxon>
        <taxon>Pseudomonadota</taxon>
        <taxon>Alphaproteobacteria</taxon>
        <taxon>Rhodobacterales</taxon>
        <taxon>Paracoccaceae</taxon>
        <taxon>Tabrizicola</taxon>
    </lineage>
</organism>
<dbReference type="InterPro" id="IPR050445">
    <property type="entry name" value="Bact_polysacc_biosynth/exp"/>
</dbReference>
<evidence type="ECO:0000259" key="8">
    <source>
        <dbReference type="Pfam" id="PF02706"/>
    </source>
</evidence>
<comment type="subcellular location">
    <subcellularLocation>
        <location evidence="1">Cell membrane</location>
        <topology evidence="1">Multi-pass membrane protein</topology>
    </subcellularLocation>
</comment>
<dbReference type="AlphaFoldDB" id="A0A6M0QTD1"/>
<feature type="domain" description="Polysaccharide chain length determinant N-terminal" evidence="8">
    <location>
        <begin position="9"/>
        <end position="88"/>
    </location>
</feature>
<evidence type="ECO:0000313" key="10">
    <source>
        <dbReference type="Proteomes" id="UP000477782"/>
    </source>
</evidence>
<evidence type="ECO:0000256" key="6">
    <source>
        <dbReference type="SAM" id="Coils"/>
    </source>
</evidence>
<feature type="transmembrane region" description="Helical" evidence="7">
    <location>
        <begin position="427"/>
        <end position="444"/>
    </location>
</feature>
<evidence type="ECO:0000256" key="3">
    <source>
        <dbReference type="ARBA" id="ARBA00022692"/>
    </source>
</evidence>
<evidence type="ECO:0000256" key="5">
    <source>
        <dbReference type="ARBA" id="ARBA00023136"/>
    </source>
</evidence>
<dbReference type="Pfam" id="PF02706">
    <property type="entry name" value="Wzz"/>
    <property type="match status" value="1"/>
</dbReference>
<keyword evidence="10" id="KW-1185">Reference proteome</keyword>
<comment type="caution">
    <text evidence="9">The sequence shown here is derived from an EMBL/GenBank/DDBJ whole genome shotgun (WGS) entry which is preliminary data.</text>
</comment>
<keyword evidence="4 7" id="KW-1133">Transmembrane helix</keyword>
<feature type="transmembrane region" description="Helical" evidence="7">
    <location>
        <begin position="351"/>
        <end position="373"/>
    </location>
</feature>
<evidence type="ECO:0000256" key="4">
    <source>
        <dbReference type="ARBA" id="ARBA00022989"/>
    </source>
</evidence>
<keyword evidence="2" id="KW-1003">Cell membrane</keyword>
<evidence type="ECO:0000313" key="9">
    <source>
        <dbReference type="EMBL" id="NEY89702.1"/>
    </source>
</evidence>
<reference evidence="9 10" key="1">
    <citation type="submission" date="2020-02" db="EMBL/GenBank/DDBJ databases">
        <authorList>
            <person name="Chen W.-M."/>
        </authorList>
    </citation>
    <scope>NUCLEOTIDE SEQUENCE [LARGE SCALE GENOMIC DNA]</scope>
    <source>
        <strain evidence="9 10">KMS-5</strain>
    </source>
</reference>
<keyword evidence="6" id="KW-0175">Coiled coil</keyword>
<protein>
    <recommendedName>
        <fullName evidence="8">Polysaccharide chain length determinant N-terminal domain-containing protein</fullName>
    </recommendedName>
</protein>
<evidence type="ECO:0000256" key="7">
    <source>
        <dbReference type="SAM" id="Phobius"/>
    </source>
</evidence>
<evidence type="ECO:0000256" key="1">
    <source>
        <dbReference type="ARBA" id="ARBA00004651"/>
    </source>
</evidence>
<name>A0A6M0QTD1_9RHOB</name>
<sequence length="445" mass="47633">MGQIQSFEEFVNFLSRRRWIILVLAVIGTLLSAVYAKSRPDTFETAAVIQVQSASVQGTDAQRSSAAAATLQAIEQRLTTRQNLTALIERHALYAGLPLSLDKKIDLLRASITFQGVESAAGQSFGEPQSLSAILVFARMGEADLAARVANDLAQGILDLSAAGQRDKADQNVAFFRQEVGRIGLEIARLETEAAAYKNANAGSLPELRDAKRDELVNLDTDLRRLRQDRVGLEGQAAQINARGSLRATDRRSLDEIAAGLAVIDAQITSAEARSADLKAELSTSPEVERVLTGFARQLEQLRDQHDAATTRMVEAETDARLAATQQAERFSLLERAIIPEGPMGGGNRKLAIAGALASLLAGLAVAFVLDLIHPVIRTAAQMERQLDLRPVVSIPEIAAAKPEQGRKGLLTLIDDPTKPIAGLPRYAVFAGAATLALLAVAALA</sequence>
<dbReference type="EMBL" id="JAAIVJ010000002">
    <property type="protein sequence ID" value="NEY89702.1"/>
    <property type="molecule type" value="Genomic_DNA"/>
</dbReference>
<keyword evidence="3 7" id="KW-0812">Transmembrane</keyword>
<dbReference type="InterPro" id="IPR003856">
    <property type="entry name" value="LPS_length_determ_N"/>
</dbReference>
<proteinExistence type="predicted"/>
<dbReference type="GO" id="GO:0005886">
    <property type="term" value="C:plasma membrane"/>
    <property type="evidence" value="ECO:0007669"/>
    <property type="project" value="UniProtKB-SubCell"/>
</dbReference>
<gene>
    <name evidence="9" type="ORF">G4Z14_05270</name>
</gene>